<dbReference type="InterPro" id="IPR008972">
    <property type="entry name" value="Cupredoxin"/>
</dbReference>
<dbReference type="InterPro" id="IPR011706">
    <property type="entry name" value="Cu-oxidase_C"/>
</dbReference>
<dbReference type="CDD" id="cd13844">
    <property type="entry name" value="CuRO_1_BOD_CotA_like"/>
    <property type="match status" value="1"/>
</dbReference>
<protein>
    <submittedName>
        <fullName evidence="4">Bilirubin oxidase</fullName>
    </submittedName>
</protein>
<proteinExistence type="predicted"/>
<evidence type="ECO:0000259" key="2">
    <source>
        <dbReference type="Pfam" id="PF07731"/>
    </source>
</evidence>
<dbReference type="PROSITE" id="PS51257">
    <property type="entry name" value="PROKAR_LIPOPROTEIN"/>
    <property type="match status" value="1"/>
</dbReference>
<feature type="domain" description="Plastocyanin-like" evidence="3">
    <location>
        <begin position="160"/>
        <end position="235"/>
    </location>
</feature>
<dbReference type="CDD" id="cd13891">
    <property type="entry name" value="CuRO_3_CotA_like"/>
    <property type="match status" value="1"/>
</dbReference>
<feature type="domain" description="Plastocyanin-like" evidence="3">
    <location>
        <begin position="102"/>
        <end position="159"/>
    </location>
</feature>
<evidence type="ECO:0000259" key="3">
    <source>
        <dbReference type="Pfam" id="PF07732"/>
    </source>
</evidence>
<dbReference type="CDD" id="cd13868">
    <property type="entry name" value="CuRO_2_CotA_like"/>
    <property type="match status" value="1"/>
</dbReference>
<name>A0A4U5JG83_9EURY</name>
<evidence type="ECO:0000313" key="5">
    <source>
        <dbReference type="Proteomes" id="UP000308037"/>
    </source>
</evidence>
<dbReference type="SUPFAM" id="SSF49503">
    <property type="entry name" value="Cupredoxins"/>
    <property type="match status" value="3"/>
</dbReference>
<dbReference type="PANTHER" id="PTHR48267:SF1">
    <property type="entry name" value="BILIRUBIN OXIDASE"/>
    <property type="match status" value="1"/>
</dbReference>
<dbReference type="AlphaFoldDB" id="A0A4U5JG83"/>
<feature type="region of interest" description="Disordered" evidence="1">
    <location>
        <begin position="37"/>
        <end position="64"/>
    </location>
</feature>
<keyword evidence="5" id="KW-1185">Reference proteome</keyword>
<dbReference type="FunFam" id="2.60.40.420:FF:000087">
    <property type="entry name" value="Spore coat protein A"/>
    <property type="match status" value="1"/>
</dbReference>
<comment type="caution">
    <text evidence="4">The sequence shown here is derived from an EMBL/GenBank/DDBJ whole genome shotgun (WGS) entry which is preliminary data.</text>
</comment>
<dbReference type="Gene3D" id="2.60.40.420">
    <property type="entry name" value="Cupredoxins - blue copper proteins"/>
    <property type="match status" value="3"/>
</dbReference>
<reference evidence="4 5" key="1">
    <citation type="submission" date="2019-04" db="EMBL/GenBank/DDBJ databases">
        <title>Natronomonas sp. F20-122 a newhaloarchaeon isolated from a saline saltern of Isla Bacuta, Huelva, Spain.</title>
        <authorList>
            <person name="Duran-Viseras A."/>
            <person name="Sanchez-Porro C."/>
            <person name="Ventosa A."/>
        </authorList>
    </citation>
    <scope>NUCLEOTIDE SEQUENCE [LARGE SCALE GENOMIC DNA]</scope>
    <source>
        <strain evidence="4 5">F20-122</strain>
    </source>
</reference>
<evidence type="ECO:0000256" key="1">
    <source>
        <dbReference type="SAM" id="MobiDB-lite"/>
    </source>
</evidence>
<organism evidence="4 5">
    <name type="scientific">Natronomonas salsuginis</name>
    <dbReference type="NCBI Taxonomy" id="2217661"/>
    <lineage>
        <taxon>Archaea</taxon>
        <taxon>Methanobacteriati</taxon>
        <taxon>Methanobacteriota</taxon>
        <taxon>Stenosarchaea group</taxon>
        <taxon>Halobacteria</taxon>
        <taxon>Halobacteriales</taxon>
        <taxon>Natronomonadaceae</taxon>
        <taxon>Natronomonas</taxon>
    </lineage>
</organism>
<dbReference type="Proteomes" id="UP000308037">
    <property type="component" value="Unassembled WGS sequence"/>
</dbReference>
<dbReference type="RefSeq" id="WP_137277189.1">
    <property type="nucleotide sequence ID" value="NZ_QKNX01000005.1"/>
</dbReference>
<dbReference type="InterPro" id="IPR045087">
    <property type="entry name" value="Cu-oxidase_fam"/>
</dbReference>
<gene>
    <name evidence="4" type="ORF">DM868_11970</name>
</gene>
<feature type="compositionally biased region" description="Polar residues" evidence="1">
    <location>
        <begin position="47"/>
        <end position="57"/>
    </location>
</feature>
<dbReference type="OrthoDB" id="12293at2157"/>
<evidence type="ECO:0000313" key="4">
    <source>
        <dbReference type="EMBL" id="TKR25069.1"/>
    </source>
</evidence>
<feature type="domain" description="Plastocyanin-like" evidence="2">
    <location>
        <begin position="487"/>
        <end position="599"/>
    </location>
</feature>
<dbReference type="InterPro" id="IPR011707">
    <property type="entry name" value="Cu-oxidase-like_N"/>
</dbReference>
<dbReference type="Pfam" id="PF07731">
    <property type="entry name" value="Cu-oxidase_2"/>
    <property type="match status" value="1"/>
</dbReference>
<dbReference type="PANTHER" id="PTHR48267">
    <property type="entry name" value="CUPREDOXIN SUPERFAMILY PROTEIN"/>
    <property type="match status" value="1"/>
</dbReference>
<dbReference type="GO" id="GO:0005507">
    <property type="term" value="F:copper ion binding"/>
    <property type="evidence" value="ECO:0007669"/>
    <property type="project" value="InterPro"/>
</dbReference>
<dbReference type="EMBL" id="QKNX01000005">
    <property type="protein sequence ID" value="TKR25069.1"/>
    <property type="molecule type" value="Genomic_DNA"/>
</dbReference>
<accession>A0A4U5JG83</accession>
<sequence length="613" mass="68818">MTTRFGISETELSRRDYLLTAGGSSVSAIAGCLTMNTEPPIKESSDQPEQIPSTGHTSPELDKWVNEVPRPGTVEPIGTKNGHPYYKVETREVEQKIHRDLPATTVWGYDGQFPGPTIEAQQGEPIYVRWENKLPDTHLLPEDTTIHSNIIPYDSTGVRTVTHLHGGNVEDQSDGHAQAWFTQDFQKTGPKFEKKDYYYVNDQPPTTLWYHDHSLGITRLNVYAGLAGFYILRNEHERNLGLPEGEYEIPLVFQDRSFNKDGSLYYPTGPENQGKDESYPEPSIITQFFGDVSVVNGKAWPRLSVEPRKYRFRMLNGANSRYYNLTLLEYDEDLGETIGDGPSFVQIGNDGGLLSNPVEIGNRLELGSSKRADVVVDFSEYAGTTLLLHNNAPAKYYGTTEEDQEPVQPLPEIMLVDVKNTSGGADVSQIPETLTQIPEISLDLVDNKRYLPLVQLSDDYGRPLFLLGTEDDQSGHRLTDPTTEAPTVGDTELWSIANLTGMSHPIHLHLVHFQVLGRQSIDYDSTEDNINPDGLRDPKPFEQGWNDVVSVDPGDVVHLLVHFGEYEGLFNDQTGEYMWHCHMIEHEDHDMMRPLEVLPASADDISSEEEKSS</sequence>
<dbReference type="GO" id="GO:0016491">
    <property type="term" value="F:oxidoreductase activity"/>
    <property type="evidence" value="ECO:0007669"/>
    <property type="project" value="InterPro"/>
</dbReference>
<dbReference type="Pfam" id="PF07732">
    <property type="entry name" value="Cu-oxidase_3"/>
    <property type="match status" value="2"/>
</dbReference>